<comment type="function">
    <text evidence="10">Involved in the gluconeogenesis. Catalyzes the conversion of oxaloacetate (OAA) to phosphoenolpyruvate (PEP) through direct phosphoryl transfer between the nucleoside triphosphate and OAA.</text>
</comment>
<dbReference type="Gene3D" id="3.40.449.10">
    <property type="entry name" value="Phosphoenolpyruvate Carboxykinase, domain 1"/>
    <property type="match status" value="1"/>
</dbReference>
<comment type="similarity">
    <text evidence="2 10">Belongs to the phosphoenolpyruvate carboxykinase (ATP) family.</text>
</comment>
<evidence type="ECO:0000313" key="12">
    <source>
        <dbReference type="Proteomes" id="UP001519307"/>
    </source>
</evidence>
<dbReference type="Proteomes" id="UP001519307">
    <property type="component" value="Unassembled WGS sequence"/>
</dbReference>
<feature type="binding site" evidence="10">
    <location>
        <position position="192"/>
    </location>
    <ligand>
        <name>Mn(2+)</name>
        <dbReference type="ChEBI" id="CHEBI:29035"/>
    </ligand>
</feature>
<dbReference type="NCBIfam" id="NF006820">
    <property type="entry name" value="PRK09344.1-2"/>
    <property type="match status" value="1"/>
</dbReference>
<feature type="binding site" evidence="10">
    <location>
        <position position="51"/>
    </location>
    <ligand>
        <name>substrate</name>
    </ligand>
</feature>
<keyword evidence="6 10" id="KW-0210">Decarboxylase</keyword>
<dbReference type="HAMAP" id="MF_00453">
    <property type="entry name" value="PEPCK_ATP"/>
    <property type="match status" value="1"/>
</dbReference>
<name>A0ABS4KSQ5_9CLOT</name>
<evidence type="ECO:0000256" key="1">
    <source>
        <dbReference type="ARBA" id="ARBA00004742"/>
    </source>
</evidence>
<dbReference type="CDD" id="cd00484">
    <property type="entry name" value="PEPCK_ATP"/>
    <property type="match status" value="1"/>
</dbReference>
<protein>
    <recommendedName>
        <fullName evidence="3 10">Phosphoenolpyruvate carboxykinase (ATP)</fullName>
        <shortName evidence="10">PCK</shortName>
        <shortName evidence="10">PEP carboxykinase</shortName>
        <shortName evidence="10">PEPCK</shortName>
        <ecNumber evidence="3 10">4.1.1.49</ecNumber>
    </recommendedName>
</protein>
<dbReference type="Gene3D" id="3.90.228.20">
    <property type="match status" value="1"/>
</dbReference>
<evidence type="ECO:0000256" key="9">
    <source>
        <dbReference type="ARBA" id="ARBA00047371"/>
    </source>
</evidence>
<feature type="binding site" evidence="10">
    <location>
        <position position="211"/>
    </location>
    <ligand>
        <name>Mn(2+)</name>
        <dbReference type="ChEBI" id="CHEBI:29035"/>
    </ligand>
</feature>
<dbReference type="EMBL" id="JAGGLM010000010">
    <property type="protein sequence ID" value="MBP2033068.1"/>
    <property type="molecule type" value="Genomic_DNA"/>
</dbReference>
<evidence type="ECO:0000256" key="4">
    <source>
        <dbReference type="ARBA" id="ARBA00022432"/>
    </source>
</evidence>
<feature type="binding site" evidence="10">
    <location>
        <position position="192"/>
    </location>
    <ligand>
        <name>substrate</name>
    </ligand>
</feature>
<dbReference type="InterPro" id="IPR015994">
    <property type="entry name" value="PEPCK_ATP_CS"/>
</dbReference>
<dbReference type="InterPro" id="IPR001272">
    <property type="entry name" value="PEP_carboxykinase_ATP"/>
</dbReference>
<dbReference type="EC" id="4.1.1.49" evidence="3 10"/>
<dbReference type="NCBIfam" id="TIGR00224">
    <property type="entry name" value="pckA"/>
    <property type="match status" value="1"/>
</dbReference>
<dbReference type="PROSITE" id="PS00532">
    <property type="entry name" value="PEPCK_ATP"/>
    <property type="match status" value="1"/>
</dbReference>
<comment type="pathway">
    <text evidence="1 10">Carbohydrate biosynthesis; gluconeogenesis.</text>
</comment>
<sequence>MTNLKSAKLKGKNTYVNTSVAELIELAVKRGEGVFSDTGAFAVSTGKYTGRSPKDRFIVRDSITEDKINWGKVNLSIKEEIFDVLYNEVVEYLNKKDLFIFNGFVGSLGNYKIPIRVTCEYAYQAMFANQMFVRPTKDELSKHIPEFNIISAPGFKAKKGMDGINSEAFIIINFTKKVVLIGGTSYSGEIKKSVFSIMNFLMPQKGVLPMHCSANKGEKGDTTIFFGLSGTGKTTLSADLDRKLIGDDEHGWCNDGVFNFEGGCYAKVIRLDKEKEREIYNAIKFGTLLENVALDENRKPDYNCASVTENTRAAYPINYIENFDSDGFGKEPNTIIFLTADAFGVMPPISKLTKEQAMYHFISGYTSKVPGTERGVSEPKATFSTCFGEPFMILKPSVYAKLLGKKIDESKADVYLINTGWIGGSYGEGQRIKLSYTRKMVNAAISGKIKNEEFVEHPVFKVLMPKNCEGVPGEVLNPRNMWKNKEAYDVKVLELAKRFKENFKRFEDVSQDIVMAGPSK</sequence>
<evidence type="ECO:0000256" key="8">
    <source>
        <dbReference type="ARBA" id="ARBA00023239"/>
    </source>
</evidence>
<feature type="binding site" evidence="10">
    <location>
        <begin position="227"/>
        <end position="235"/>
    </location>
    <ligand>
        <name>ATP</name>
        <dbReference type="ChEBI" id="CHEBI:30616"/>
    </ligand>
</feature>
<feature type="binding site" evidence="10">
    <location>
        <position position="437"/>
    </location>
    <ligand>
        <name>ATP</name>
        <dbReference type="ChEBI" id="CHEBI:30616"/>
    </ligand>
</feature>
<dbReference type="PANTHER" id="PTHR30031:SF0">
    <property type="entry name" value="PHOSPHOENOLPYRUVATE CARBOXYKINASE (ATP)"/>
    <property type="match status" value="1"/>
</dbReference>
<evidence type="ECO:0000256" key="3">
    <source>
        <dbReference type="ARBA" id="ARBA00012363"/>
    </source>
</evidence>
<keyword evidence="5 10" id="KW-0547">Nucleotide-binding</keyword>
<dbReference type="PANTHER" id="PTHR30031">
    <property type="entry name" value="PHOSPHOENOLPYRUVATE CARBOXYKINASE ATP"/>
    <property type="match status" value="1"/>
</dbReference>
<proteinExistence type="inferred from homology"/>
<keyword evidence="10" id="KW-0479">Metal-binding</keyword>
<evidence type="ECO:0000256" key="6">
    <source>
        <dbReference type="ARBA" id="ARBA00022793"/>
    </source>
</evidence>
<keyword evidence="10" id="KW-0963">Cytoplasm</keyword>
<dbReference type="GO" id="GO:0004612">
    <property type="term" value="F:phosphoenolpyruvate carboxykinase (ATP) activity"/>
    <property type="evidence" value="ECO:0007669"/>
    <property type="project" value="UniProtKB-EC"/>
</dbReference>
<evidence type="ECO:0000256" key="10">
    <source>
        <dbReference type="HAMAP-Rule" id="MF_00453"/>
    </source>
</evidence>
<evidence type="ECO:0000256" key="5">
    <source>
        <dbReference type="ARBA" id="ARBA00022741"/>
    </source>
</evidence>
<comment type="caution">
    <text evidence="11">The sequence shown here is derived from an EMBL/GenBank/DDBJ whole genome shotgun (WGS) entry which is preliminary data.</text>
</comment>
<feature type="binding site" evidence="10">
    <location>
        <position position="186"/>
    </location>
    <ligand>
        <name>substrate</name>
    </ligand>
</feature>
<evidence type="ECO:0000256" key="2">
    <source>
        <dbReference type="ARBA" id="ARBA00006052"/>
    </source>
</evidence>
<reference evidence="11 12" key="1">
    <citation type="submission" date="2021-03" db="EMBL/GenBank/DDBJ databases">
        <title>Genomic Encyclopedia of Type Strains, Phase IV (KMG-IV): sequencing the most valuable type-strain genomes for metagenomic binning, comparative biology and taxonomic classification.</title>
        <authorList>
            <person name="Goeker M."/>
        </authorList>
    </citation>
    <scope>NUCLEOTIDE SEQUENCE [LARGE SCALE GENOMIC DNA]</scope>
    <source>
        <strain evidence="11 12">DSM 28783</strain>
    </source>
</reference>
<keyword evidence="12" id="KW-1185">Reference proteome</keyword>
<dbReference type="InterPro" id="IPR013035">
    <property type="entry name" value="PEP_carboxykinase_C"/>
</dbReference>
<comment type="catalytic activity">
    <reaction evidence="9 10">
        <text>oxaloacetate + ATP = phosphoenolpyruvate + ADP + CO2</text>
        <dbReference type="Rhea" id="RHEA:18617"/>
        <dbReference type="ChEBI" id="CHEBI:16452"/>
        <dbReference type="ChEBI" id="CHEBI:16526"/>
        <dbReference type="ChEBI" id="CHEBI:30616"/>
        <dbReference type="ChEBI" id="CHEBI:58702"/>
        <dbReference type="ChEBI" id="CHEBI:456216"/>
        <dbReference type="EC" id="4.1.1.49"/>
    </reaction>
</comment>
<feature type="binding site" evidence="10">
    <location>
        <position position="192"/>
    </location>
    <ligand>
        <name>ATP</name>
        <dbReference type="ChEBI" id="CHEBI:30616"/>
    </ligand>
</feature>
<feature type="binding site" evidence="10">
    <location>
        <begin position="431"/>
        <end position="432"/>
    </location>
    <ligand>
        <name>ATP</name>
        <dbReference type="ChEBI" id="CHEBI:30616"/>
    </ligand>
</feature>
<keyword evidence="4 10" id="KW-0312">Gluconeogenesis</keyword>
<feature type="binding site" evidence="10">
    <location>
        <position position="312"/>
    </location>
    <ligand>
        <name>ATP</name>
        <dbReference type="ChEBI" id="CHEBI:30616"/>
    </ligand>
</feature>
<keyword evidence="7 10" id="KW-0067">ATP-binding</keyword>
<dbReference type="Pfam" id="PF01293">
    <property type="entry name" value="PEPCK_ATP"/>
    <property type="match status" value="1"/>
</dbReference>
<feature type="binding site" evidence="10">
    <location>
        <position position="211"/>
    </location>
    <ligand>
        <name>ATP</name>
        <dbReference type="ChEBI" id="CHEBI:30616"/>
    </ligand>
</feature>
<evidence type="ECO:0000313" key="11">
    <source>
        <dbReference type="EMBL" id="MBP2033068.1"/>
    </source>
</evidence>
<dbReference type="PIRSF" id="PIRSF006294">
    <property type="entry name" value="PEP_crbxkin"/>
    <property type="match status" value="1"/>
</dbReference>
<evidence type="ECO:0000256" key="7">
    <source>
        <dbReference type="ARBA" id="ARBA00022840"/>
    </source>
</evidence>
<dbReference type="SUPFAM" id="SSF68923">
    <property type="entry name" value="PEP carboxykinase N-terminal domain"/>
    <property type="match status" value="1"/>
</dbReference>
<keyword evidence="10" id="KW-0464">Manganese</keyword>
<dbReference type="SUPFAM" id="SSF53795">
    <property type="entry name" value="PEP carboxykinase-like"/>
    <property type="match status" value="1"/>
</dbReference>
<comment type="subcellular location">
    <subcellularLocation>
        <location evidence="10">Cytoplasm</location>
    </subcellularLocation>
</comment>
<comment type="cofactor">
    <cofactor evidence="10">
        <name>Mn(2+)</name>
        <dbReference type="ChEBI" id="CHEBI:29035"/>
    </cofactor>
    <text evidence="10">Binds 1 Mn(2+) ion per subunit.</text>
</comment>
<feature type="binding site" evidence="10">
    <location>
        <position position="276"/>
    </location>
    <ligand>
        <name>ATP</name>
        <dbReference type="ChEBI" id="CHEBI:30616"/>
    </ligand>
</feature>
<feature type="binding site" evidence="10">
    <location>
        <position position="312"/>
    </location>
    <ligand>
        <name>substrate</name>
    </ligand>
</feature>
<dbReference type="InterPro" id="IPR008210">
    <property type="entry name" value="PEP_carboxykinase_N"/>
</dbReference>
<keyword evidence="8 10" id="KW-0456">Lyase</keyword>
<gene>
    <name evidence="10" type="primary">pckA</name>
    <name evidence="11" type="ORF">J2Z42_001751</name>
</gene>
<dbReference type="NCBIfam" id="NF006821">
    <property type="entry name" value="PRK09344.1-3"/>
    <property type="match status" value="1"/>
</dbReference>
<feature type="binding site" evidence="10">
    <location>
        <position position="248"/>
    </location>
    <ligand>
        <name>Mn(2+)</name>
        <dbReference type="ChEBI" id="CHEBI:29035"/>
    </ligand>
</feature>
<accession>A0ABS4KSQ5</accession>
<organism evidence="11 12">
    <name type="scientific">Clostridium algifaecis</name>
    <dbReference type="NCBI Taxonomy" id="1472040"/>
    <lineage>
        <taxon>Bacteria</taxon>
        <taxon>Bacillati</taxon>
        <taxon>Bacillota</taxon>
        <taxon>Clostridia</taxon>
        <taxon>Eubacteriales</taxon>
        <taxon>Clostridiaceae</taxon>
        <taxon>Clostridium</taxon>
    </lineage>
</organism>
<dbReference type="Gene3D" id="2.170.8.10">
    <property type="entry name" value="Phosphoenolpyruvate Carboxykinase, domain 2"/>
    <property type="match status" value="1"/>
</dbReference>